<sequence>MGSGRQHCGLLRWMKLRSPDMSVDKNIVPLIILSDRLTSDKATKQQDQLLNQFQGFFQIAGIKPTIITERQVLKNKLKKELGDSNIIVIGKPDANGFVQALKSGIIKRADTVGFKWQQIMNKSNQSGAYIIKHPYNQNRLMLHYFWTGDQMSDQTEDPFMAKAMESLNFSNHFYQYYVLNNAGKSSSEKKIENPYAKLFAE</sequence>
<proteinExistence type="predicted"/>
<organism evidence="1 2">
    <name type="scientific">Paenibacillus pseudetheri</name>
    <dbReference type="NCBI Taxonomy" id="2897682"/>
    <lineage>
        <taxon>Bacteria</taxon>
        <taxon>Bacillati</taxon>
        <taxon>Bacillota</taxon>
        <taxon>Bacilli</taxon>
        <taxon>Bacillales</taxon>
        <taxon>Paenibacillaceae</taxon>
        <taxon>Paenibacillus</taxon>
    </lineage>
</organism>
<name>A0ABN8FLV6_9BACL</name>
<evidence type="ECO:0000313" key="1">
    <source>
        <dbReference type="EMBL" id="CAH1059003.1"/>
    </source>
</evidence>
<evidence type="ECO:0000313" key="2">
    <source>
        <dbReference type="Proteomes" id="UP000838749"/>
    </source>
</evidence>
<protein>
    <submittedName>
        <fullName evidence="1">Uncharacterized protein</fullName>
    </submittedName>
</protein>
<reference evidence="1" key="1">
    <citation type="submission" date="2021-12" db="EMBL/GenBank/DDBJ databases">
        <authorList>
            <person name="Criscuolo A."/>
        </authorList>
    </citation>
    <scope>NUCLEOTIDE SEQUENCE</scope>
    <source>
        <strain evidence="1">CIP111894</strain>
    </source>
</reference>
<dbReference type="EMBL" id="CAKMAB010000043">
    <property type="protein sequence ID" value="CAH1059003.1"/>
    <property type="molecule type" value="Genomic_DNA"/>
</dbReference>
<keyword evidence="2" id="KW-1185">Reference proteome</keyword>
<dbReference type="RefSeq" id="WP_234540894.1">
    <property type="nucleotide sequence ID" value="NZ_CAKMAB010000043.1"/>
</dbReference>
<comment type="caution">
    <text evidence="1">The sequence shown here is derived from an EMBL/GenBank/DDBJ whole genome shotgun (WGS) entry which is preliminary data.</text>
</comment>
<dbReference type="Proteomes" id="UP000838749">
    <property type="component" value="Unassembled WGS sequence"/>
</dbReference>
<accession>A0ABN8FLV6</accession>
<gene>
    <name evidence="1" type="ORF">PAECIP111894_05189</name>
</gene>